<organism evidence="3 4">
    <name type="scientific">Pseudoduganella namucuonensis</name>
    <dbReference type="NCBI Taxonomy" id="1035707"/>
    <lineage>
        <taxon>Bacteria</taxon>
        <taxon>Pseudomonadati</taxon>
        <taxon>Pseudomonadota</taxon>
        <taxon>Betaproteobacteria</taxon>
        <taxon>Burkholderiales</taxon>
        <taxon>Oxalobacteraceae</taxon>
        <taxon>Telluria group</taxon>
        <taxon>Pseudoduganella</taxon>
    </lineage>
</organism>
<sequence length="190" mass="19837">MAGPASLGSPKTAQGAQPERVAGKDAAAPPPRVQARQQLNASIIQSSISVAIGAGDEPMALLYKSAMTSINEALAPEFGPDAIQNAAGQDNSPEGTAGRIVSMSTAFYEAYKQQHAGEDEATVLRQFMDTIQVGVDQGFKEARDILQGLKVLDGGIAANIDKTEELVRQGLAEFAGSLQGPEKNAETQRA</sequence>
<dbReference type="Pfam" id="PF18433">
    <property type="entry name" value="DUF5610"/>
    <property type="match status" value="1"/>
</dbReference>
<reference evidence="4" key="1">
    <citation type="submission" date="2016-10" db="EMBL/GenBank/DDBJ databases">
        <authorList>
            <person name="Varghese N."/>
            <person name="Submissions S."/>
        </authorList>
    </citation>
    <scope>NUCLEOTIDE SEQUENCE [LARGE SCALE GENOMIC DNA]</scope>
    <source>
        <strain evidence="4">CGMCC 1.11014</strain>
    </source>
</reference>
<dbReference type="Gene3D" id="1.10.132.90">
    <property type="match status" value="1"/>
</dbReference>
<evidence type="ECO:0000259" key="2">
    <source>
        <dbReference type="Pfam" id="PF18433"/>
    </source>
</evidence>
<name>A0A1I7I9E4_9BURK</name>
<protein>
    <recommendedName>
        <fullName evidence="2">DUF5610 domain-containing protein</fullName>
    </recommendedName>
</protein>
<evidence type="ECO:0000313" key="3">
    <source>
        <dbReference type="EMBL" id="SFU69537.1"/>
    </source>
</evidence>
<keyword evidence="4" id="KW-1185">Reference proteome</keyword>
<dbReference type="EMBL" id="FPBO01000007">
    <property type="protein sequence ID" value="SFU69537.1"/>
    <property type="molecule type" value="Genomic_DNA"/>
</dbReference>
<dbReference type="InterPro" id="IPR041651">
    <property type="entry name" value="DUF5610"/>
</dbReference>
<feature type="region of interest" description="Disordered" evidence="1">
    <location>
        <begin position="1"/>
        <end position="38"/>
    </location>
</feature>
<evidence type="ECO:0000313" key="4">
    <source>
        <dbReference type="Proteomes" id="UP000199391"/>
    </source>
</evidence>
<evidence type="ECO:0000256" key="1">
    <source>
        <dbReference type="SAM" id="MobiDB-lite"/>
    </source>
</evidence>
<feature type="domain" description="DUF5610" evidence="2">
    <location>
        <begin position="57"/>
        <end position="174"/>
    </location>
</feature>
<dbReference type="RefSeq" id="WP_177307097.1">
    <property type="nucleotide sequence ID" value="NZ_FPBO01000007.1"/>
</dbReference>
<dbReference type="Proteomes" id="UP000199391">
    <property type="component" value="Unassembled WGS sequence"/>
</dbReference>
<dbReference type="AlphaFoldDB" id="A0A1I7I9E4"/>
<proteinExistence type="predicted"/>
<accession>A0A1I7I9E4</accession>
<gene>
    <name evidence="3" type="ORF">SAMN05216552_1007205</name>
</gene>
<dbReference type="STRING" id="1035707.SAMN05216552_1007205"/>